<organism evidence="2 3">
    <name type="scientific">Cerrena zonata</name>
    <dbReference type="NCBI Taxonomy" id="2478898"/>
    <lineage>
        <taxon>Eukaryota</taxon>
        <taxon>Fungi</taxon>
        <taxon>Dikarya</taxon>
        <taxon>Basidiomycota</taxon>
        <taxon>Agaricomycotina</taxon>
        <taxon>Agaricomycetes</taxon>
        <taxon>Polyporales</taxon>
        <taxon>Cerrenaceae</taxon>
        <taxon>Cerrena</taxon>
    </lineage>
</organism>
<feature type="region of interest" description="Disordered" evidence="1">
    <location>
        <begin position="27"/>
        <end position="98"/>
    </location>
</feature>
<name>A0AAW0FGF3_9APHY</name>
<feature type="compositionally biased region" description="Basic residues" evidence="1">
    <location>
        <begin position="32"/>
        <end position="41"/>
    </location>
</feature>
<evidence type="ECO:0000313" key="2">
    <source>
        <dbReference type="EMBL" id="KAK7679327.1"/>
    </source>
</evidence>
<dbReference type="AlphaFoldDB" id="A0AAW0FGF3"/>
<keyword evidence="3" id="KW-1185">Reference proteome</keyword>
<proteinExistence type="predicted"/>
<evidence type="ECO:0000313" key="3">
    <source>
        <dbReference type="Proteomes" id="UP001385951"/>
    </source>
</evidence>
<dbReference type="Proteomes" id="UP001385951">
    <property type="component" value="Unassembled WGS sequence"/>
</dbReference>
<feature type="compositionally biased region" description="Acidic residues" evidence="1">
    <location>
        <begin position="45"/>
        <end position="57"/>
    </location>
</feature>
<dbReference type="EMBL" id="JASBNA010000061">
    <property type="protein sequence ID" value="KAK7679327.1"/>
    <property type="molecule type" value="Genomic_DNA"/>
</dbReference>
<accession>A0AAW0FGF3</accession>
<comment type="caution">
    <text evidence="2">The sequence shown here is derived from an EMBL/GenBank/DDBJ whole genome shotgun (WGS) entry which is preliminary data.</text>
</comment>
<sequence length="116" mass="13545">MFTLGFENYAETLKIYLAKYRQFEQLEAERKPPKKKSKRPKNLPEFEEAYDDFESGSEELSPGPKPHLNYNTNEDFTNYLEASGYPDPRRLKPPQLSIRHASKDQLDLNEFVGDLS</sequence>
<gene>
    <name evidence="2" type="ORF">QCA50_017718</name>
</gene>
<reference evidence="2 3" key="1">
    <citation type="submission" date="2022-09" db="EMBL/GenBank/DDBJ databases">
        <authorList>
            <person name="Palmer J.M."/>
        </authorList>
    </citation>
    <scope>NUCLEOTIDE SEQUENCE [LARGE SCALE GENOMIC DNA]</scope>
    <source>
        <strain evidence="2 3">DSM 7382</strain>
    </source>
</reference>
<evidence type="ECO:0000256" key="1">
    <source>
        <dbReference type="SAM" id="MobiDB-lite"/>
    </source>
</evidence>
<protein>
    <submittedName>
        <fullName evidence="2">Uncharacterized protein</fullName>
    </submittedName>
</protein>